<dbReference type="InterPro" id="IPR000322">
    <property type="entry name" value="Glyco_hydro_31_TIM"/>
</dbReference>
<dbReference type="SUPFAM" id="SSF51445">
    <property type="entry name" value="(Trans)glycosidases"/>
    <property type="match status" value="1"/>
</dbReference>
<dbReference type="PANTHER" id="PTHR43863">
    <property type="entry name" value="HYDROLASE, PUTATIVE (AFU_ORTHOLOGUE AFUA_1G03140)-RELATED"/>
    <property type="match status" value="1"/>
</dbReference>
<dbReference type="SUPFAM" id="SSF74650">
    <property type="entry name" value="Galactose mutarotase-like"/>
    <property type="match status" value="1"/>
</dbReference>
<comment type="similarity">
    <text evidence="1 2">Belongs to the glycosyl hydrolase 31 family.</text>
</comment>
<sequence>MNIIRLAMPIVMALVAFLFVQPAAKADVFRTQFQTGSAYLTVEVLDDDLIHFEVSSVGQAPATTESIYTSPMVFKTDYSGPASISQAENVLETSDVRLEIDTSNLCIRAIDKTKQNAYLTTICPADLTQGFKGLNIDPAQTQNVYGLGEEFKNPGNADGDWTTLGVREGGEFGNSFRQFDGGATGNIQIPVYYAVGDNNLNYALLVDNVYKQRWDFQTFWWQARMYGDQIRFYLMTGNNLPNLRSDYMELVGRPPVPPRNVLGLWVSEFGYDNWDQIDSLLNGLRDDNFPVDGFVLDLQWFGGVTLNQPSGSAMGRLDWDENQEPLVADDRYFFGNPEAKIKQFAEDDIRLAAIEESYLANSTDTYQEMPEFLSAYQRTNNVCNPNQQSNPIQINATDFWGIGRMIDWSDPEAGNWIHQQRRFPNLAKLGINVHWTDLGEPERYDASACYEGVETTVSGLKNEHSDIHNLYNLLWDESIWEGYLEEKNIPNNLGITNQRPFLLSRSGAAGIQRYGAALWSADIGARLSSLATHSNAQMHMSFSGIDYYGADIGGFRKEAMPYNDRNG</sequence>
<dbReference type="Gene3D" id="3.20.20.80">
    <property type="entry name" value="Glycosidases"/>
    <property type="match status" value="1"/>
</dbReference>
<evidence type="ECO:0000256" key="2">
    <source>
        <dbReference type="RuleBase" id="RU361185"/>
    </source>
</evidence>
<feature type="domain" description="Glycoside hydrolase family 31 TIM barrel" evidence="4">
    <location>
        <begin position="254"/>
        <end position="558"/>
    </location>
</feature>
<evidence type="ECO:0000256" key="1">
    <source>
        <dbReference type="ARBA" id="ARBA00007806"/>
    </source>
</evidence>
<keyword evidence="2 5" id="KW-0378">Hydrolase</keyword>
<organism evidence="5">
    <name type="scientific">Symploca sp. SIO1C4</name>
    <dbReference type="NCBI Taxonomy" id="2607765"/>
    <lineage>
        <taxon>Bacteria</taxon>
        <taxon>Bacillati</taxon>
        <taxon>Cyanobacteriota</taxon>
        <taxon>Cyanophyceae</taxon>
        <taxon>Coleofasciculales</taxon>
        <taxon>Coleofasciculaceae</taxon>
        <taxon>Symploca</taxon>
    </lineage>
</organism>
<dbReference type="GO" id="GO:0004553">
    <property type="term" value="F:hydrolase activity, hydrolyzing O-glycosyl compounds"/>
    <property type="evidence" value="ECO:0007669"/>
    <property type="project" value="InterPro"/>
</dbReference>
<dbReference type="GO" id="GO:0005975">
    <property type="term" value="P:carbohydrate metabolic process"/>
    <property type="evidence" value="ECO:0007669"/>
    <property type="project" value="InterPro"/>
</dbReference>
<dbReference type="InterPro" id="IPR017853">
    <property type="entry name" value="GH"/>
</dbReference>
<keyword evidence="2" id="KW-0326">Glycosidase</keyword>
<dbReference type="Gene3D" id="2.60.40.1760">
    <property type="entry name" value="glycosyl hydrolase (family 31)"/>
    <property type="match status" value="1"/>
</dbReference>
<protein>
    <submittedName>
        <fullName evidence="5">Glycoside hydrolase</fullName>
    </submittedName>
</protein>
<dbReference type="Pfam" id="PF01055">
    <property type="entry name" value="Glyco_hydro_31_2nd"/>
    <property type="match status" value="1"/>
</dbReference>
<name>A0A6B3NCS6_9CYAN</name>
<proteinExistence type="inferred from homology"/>
<evidence type="ECO:0000313" key="5">
    <source>
        <dbReference type="EMBL" id="NER27864.1"/>
    </source>
</evidence>
<gene>
    <name evidence="5" type="ORF">F6J89_09575</name>
</gene>
<evidence type="ECO:0000259" key="4">
    <source>
        <dbReference type="Pfam" id="PF01055"/>
    </source>
</evidence>
<dbReference type="InterPro" id="IPR011013">
    <property type="entry name" value="Gal_mutarotase_sf_dom"/>
</dbReference>
<comment type="caution">
    <text evidence="5">The sequence shown here is derived from an EMBL/GenBank/DDBJ whole genome shotgun (WGS) entry which is preliminary data.</text>
</comment>
<dbReference type="AlphaFoldDB" id="A0A6B3NCS6"/>
<feature type="signal peptide" evidence="3">
    <location>
        <begin position="1"/>
        <end position="26"/>
    </location>
</feature>
<reference evidence="5" key="1">
    <citation type="submission" date="2019-11" db="EMBL/GenBank/DDBJ databases">
        <title>Genomic insights into an expanded diversity of filamentous marine cyanobacteria reveals the extraordinary biosynthetic potential of Moorea and Okeania.</title>
        <authorList>
            <person name="Ferreira Leao T."/>
            <person name="Wang M."/>
            <person name="Moss N."/>
            <person name="Da Silva R."/>
            <person name="Sanders J."/>
            <person name="Nurk S."/>
            <person name="Gurevich A."/>
            <person name="Humphrey G."/>
            <person name="Reher R."/>
            <person name="Zhu Q."/>
            <person name="Belda-Ferre P."/>
            <person name="Glukhov E."/>
            <person name="Rex R."/>
            <person name="Dorrestein P.C."/>
            <person name="Knight R."/>
            <person name="Pevzner P."/>
            <person name="Gerwick W.H."/>
            <person name="Gerwick L."/>
        </authorList>
    </citation>
    <scope>NUCLEOTIDE SEQUENCE</scope>
    <source>
        <strain evidence="5">SIO1C4</strain>
    </source>
</reference>
<evidence type="ECO:0000256" key="3">
    <source>
        <dbReference type="SAM" id="SignalP"/>
    </source>
</evidence>
<dbReference type="PANTHER" id="PTHR43863:SF2">
    <property type="entry name" value="MALTASE-GLUCOAMYLASE"/>
    <property type="match status" value="1"/>
</dbReference>
<accession>A0A6B3NCS6</accession>
<dbReference type="GO" id="GO:0030246">
    <property type="term" value="F:carbohydrate binding"/>
    <property type="evidence" value="ECO:0007669"/>
    <property type="project" value="InterPro"/>
</dbReference>
<dbReference type="InterPro" id="IPR051816">
    <property type="entry name" value="Glycosyl_Hydrolase_31"/>
</dbReference>
<dbReference type="EMBL" id="JAAHFQ010000143">
    <property type="protein sequence ID" value="NER27864.1"/>
    <property type="molecule type" value="Genomic_DNA"/>
</dbReference>
<dbReference type="CDD" id="cd14752">
    <property type="entry name" value="GH31_N"/>
    <property type="match status" value="1"/>
</dbReference>
<feature type="chain" id="PRO_5025583126" evidence="3">
    <location>
        <begin position="27"/>
        <end position="567"/>
    </location>
</feature>
<keyword evidence="3" id="KW-0732">Signal</keyword>
<feature type="non-terminal residue" evidence="5">
    <location>
        <position position="567"/>
    </location>
</feature>